<dbReference type="Pfam" id="PF06203">
    <property type="entry name" value="CCT"/>
    <property type="match status" value="1"/>
</dbReference>
<evidence type="ECO:0000313" key="20">
    <source>
        <dbReference type="EMBL" id="KAK9189187.1"/>
    </source>
</evidence>
<name>A0AAP0LXF3_9ROSI</name>
<dbReference type="Pfam" id="PF00560">
    <property type="entry name" value="LRR_1"/>
    <property type="match status" value="1"/>
</dbReference>
<evidence type="ECO:0000256" key="15">
    <source>
        <dbReference type="PROSITE-ProRule" id="PRU00024"/>
    </source>
</evidence>
<dbReference type="Gene3D" id="3.80.10.10">
    <property type="entry name" value="Ribonuclease Inhibitor"/>
    <property type="match status" value="1"/>
</dbReference>
<evidence type="ECO:0000256" key="14">
    <source>
        <dbReference type="ARBA" id="ARBA00023242"/>
    </source>
</evidence>
<feature type="domain" description="B box-type" evidence="18">
    <location>
        <begin position="12"/>
        <end position="59"/>
    </location>
</feature>
<dbReference type="SMART" id="SM00336">
    <property type="entry name" value="BBOX"/>
    <property type="match status" value="2"/>
</dbReference>
<evidence type="ECO:0000256" key="9">
    <source>
        <dbReference type="ARBA" id="ARBA00022771"/>
    </source>
</evidence>
<dbReference type="AlphaFoldDB" id="A0AAP0LXF3"/>
<evidence type="ECO:0000256" key="5">
    <source>
        <dbReference type="ARBA" id="ARBA00022692"/>
    </source>
</evidence>
<dbReference type="CDD" id="cd19821">
    <property type="entry name" value="Bbox1_BBX-like"/>
    <property type="match status" value="2"/>
</dbReference>
<sequence>MDMVSPQSDRNKESVPCDFCSEQIAVLYCRADSAKLCLFCDHHVHSANLLSKKHIRSQICDNCRSEPVTFRCATDNLVLCQECDWDAHGSCSVSAAHDRVPIEGFSGCPSALELASMWNFDLEGKKLNETASFGEYWNGSQDFESLWMYKANGIMNSQDLTVPNEKGLFLNGDLMSCMSKRQGQSQSPSCGKLKQVIHKQLVELLKTDSMVNENGNKIINNNDSNNDNNSSMNNSVGGRGENLVPTTRMNELGNGVEQQAPFTSLLMMQRQFGSKECDRVGDEGMFWDGHSCGQGAQIWDFNLGRLRGNEEFKQVEVAYGASDSVFMIKNFNELMKETSLTNTEIFGEMYPMNCPVTHGDMASFNNNSNNPTANQGPATSESNNLPIARPSSGSAFGKPKGSSSSKNIQFEQPFLVRTTAAAKANLELLAQNRGNAMQRYKEKKKTRRYDKHIRYESRKARADTRKRVKGRFVKASDAPEVDALYTWRTMLSDPNNVLQSWDPTLVNPCTWFHVTCNSENSVIRVDLGNAGLSGPLVPQLGLLTNLQYLRLNNNNLTGRIPREVIQLIINGSLRILNVANNSLAGTMRATNSTGYAITSVIQDPRARKY</sequence>
<feature type="region of interest" description="Disordered" evidence="17">
    <location>
        <begin position="218"/>
        <end position="240"/>
    </location>
</feature>
<dbReference type="InterPro" id="IPR049808">
    <property type="entry name" value="CONSTANS-like_Bbox1"/>
</dbReference>
<proteinExistence type="inferred from homology"/>
<feature type="compositionally biased region" description="Low complexity" evidence="17">
    <location>
        <begin position="218"/>
        <end position="236"/>
    </location>
</feature>
<evidence type="ECO:0000256" key="4">
    <source>
        <dbReference type="ARBA" id="ARBA00022614"/>
    </source>
</evidence>
<evidence type="ECO:0000256" key="3">
    <source>
        <dbReference type="ARBA" id="ARBA00010024"/>
    </source>
</evidence>
<dbReference type="GO" id="GO:0016020">
    <property type="term" value="C:membrane"/>
    <property type="evidence" value="ECO:0007669"/>
    <property type="project" value="UniProtKB-SubCell"/>
</dbReference>
<dbReference type="InterPro" id="IPR010402">
    <property type="entry name" value="CCT_domain"/>
</dbReference>
<evidence type="ECO:0000256" key="12">
    <source>
        <dbReference type="ARBA" id="ARBA00023136"/>
    </source>
</evidence>
<dbReference type="Pfam" id="PF00643">
    <property type="entry name" value="zf-B_box"/>
    <property type="match status" value="1"/>
</dbReference>
<dbReference type="PROSITE" id="PS51017">
    <property type="entry name" value="CCT"/>
    <property type="match status" value="1"/>
</dbReference>
<reference evidence="20 21" key="1">
    <citation type="submission" date="2024-05" db="EMBL/GenBank/DDBJ databases">
        <title>Haplotype-resolved chromosome-level genome assembly of Huyou (Citrus changshanensis).</title>
        <authorList>
            <person name="Miao C."/>
            <person name="Chen W."/>
            <person name="Wu Y."/>
            <person name="Wang L."/>
            <person name="Zhao S."/>
            <person name="Grierson D."/>
            <person name="Xu C."/>
            <person name="Chen K."/>
        </authorList>
    </citation>
    <scope>NUCLEOTIDE SEQUENCE [LARGE SCALE GENOMIC DNA]</scope>
    <source>
        <strain evidence="20">01-14</strain>
        <tissue evidence="20">Leaf</tissue>
    </source>
</reference>
<feature type="region of interest" description="Disordered" evidence="17">
    <location>
        <begin position="361"/>
        <end position="405"/>
    </location>
</feature>
<dbReference type="InterPro" id="IPR013210">
    <property type="entry name" value="LRR_N_plant-typ"/>
</dbReference>
<dbReference type="EMBL" id="JBCGBO010000007">
    <property type="protein sequence ID" value="KAK9189187.1"/>
    <property type="molecule type" value="Genomic_DNA"/>
</dbReference>
<dbReference type="SUPFAM" id="SSF52058">
    <property type="entry name" value="L domain-like"/>
    <property type="match status" value="1"/>
</dbReference>
<feature type="domain" description="B box-type" evidence="18">
    <location>
        <begin position="55"/>
        <end position="102"/>
    </location>
</feature>
<keyword evidence="9 15" id="KW-0863">Zinc-finger</keyword>
<evidence type="ECO:0000256" key="13">
    <source>
        <dbReference type="ARBA" id="ARBA00023170"/>
    </source>
</evidence>
<evidence type="ECO:0000259" key="18">
    <source>
        <dbReference type="PROSITE" id="PS50119"/>
    </source>
</evidence>
<gene>
    <name evidence="20" type="ORF">WN944_020593</name>
</gene>
<evidence type="ECO:0000256" key="17">
    <source>
        <dbReference type="SAM" id="MobiDB-lite"/>
    </source>
</evidence>
<keyword evidence="14 16" id="KW-0539">Nucleus</keyword>
<comment type="similarity">
    <text evidence="3">Belongs to the CONSTANS family.</text>
</comment>
<organism evidence="20 21">
    <name type="scientific">Citrus x changshan-huyou</name>
    <dbReference type="NCBI Taxonomy" id="2935761"/>
    <lineage>
        <taxon>Eukaryota</taxon>
        <taxon>Viridiplantae</taxon>
        <taxon>Streptophyta</taxon>
        <taxon>Embryophyta</taxon>
        <taxon>Tracheophyta</taxon>
        <taxon>Spermatophyta</taxon>
        <taxon>Magnoliopsida</taxon>
        <taxon>eudicotyledons</taxon>
        <taxon>Gunneridae</taxon>
        <taxon>Pentapetalae</taxon>
        <taxon>rosids</taxon>
        <taxon>malvids</taxon>
        <taxon>Sapindales</taxon>
        <taxon>Rutaceae</taxon>
        <taxon>Aurantioideae</taxon>
        <taxon>Citrus</taxon>
    </lineage>
</organism>
<keyword evidence="4" id="KW-0433">Leucine-rich repeat</keyword>
<comment type="caution">
    <text evidence="20">The sequence shown here is derived from an EMBL/GenBank/DDBJ whole genome shotgun (WGS) entry which is preliminary data.</text>
</comment>
<dbReference type="GO" id="GO:0008270">
    <property type="term" value="F:zinc ion binding"/>
    <property type="evidence" value="ECO:0007669"/>
    <property type="project" value="UniProtKB-KW"/>
</dbReference>
<feature type="domain" description="CCT" evidence="19">
    <location>
        <begin position="433"/>
        <end position="475"/>
    </location>
</feature>
<dbReference type="PROSITE" id="PS50119">
    <property type="entry name" value="ZF_BBOX"/>
    <property type="match status" value="2"/>
</dbReference>
<evidence type="ECO:0000256" key="2">
    <source>
        <dbReference type="ARBA" id="ARBA00004167"/>
    </source>
</evidence>
<protein>
    <submittedName>
        <fullName evidence="20">Uncharacterized protein</fullName>
    </submittedName>
</protein>
<dbReference type="InterPro" id="IPR000315">
    <property type="entry name" value="Znf_B-box"/>
</dbReference>
<evidence type="ECO:0000256" key="1">
    <source>
        <dbReference type="ARBA" id="ARBA00004123"/>
    </source>
</evidence>
<evidence type="ECO:0000256" key="8">
    <source>
        <dbReference type="ARBA" id="ARBA00022737"/>
    </source>
</evidence>
<dbReference type="Proteomes" id="UP001428341">
    <property type="component" value="Unassembled WGS sequence"/>
</dbReference>
<evidence type="ECO:0000313" key="21">
    <source>
        <dbReference type="Proteomes" id="UP001428341"/>
    </source>
</evidence>
<keyword evidence="12" id="KW-0472">Membrane</keyword>
<dbReference type="InterPro" id="IPR032675">
    <property type="entry name" value="LRR_dom_sf"/>
</dbReference>
<evidence type="ECO:0000256" key="10">
    <source>
        <dbReference type="ARBA" id="ARBA00022833"/>
    </source>
</evidence>
<evidence type="ECO:0000256" key="7">
    <source>
        <dbReference type="ARBA" id="ARBA00022729"/>
    </source>
</evidence>
<dbReference type="GO" id="GO:0006355">
    <property type="term" value="P:regulation of DNA-templated transcription"/>
    <property type="evidence" value="ECO:0007669"/>
    <property type="project" value="UniProtKB-ARBA"/>
</dbReference>
<comment type="subcellular location">
    <subcellularLocation>
        <location evidence="2">Membrane</location>
        <topology evidence="2">Single-pass membrane protein</topology>
    </subcellularLocation>
    <subcellularLocation>
        <location evidence="1 16">Nucleus</location>
    </subcellularLocation>
</comment>
<evidence type="ECO:0000256" key="6">
    <source>
        <dbReference type="ARBA" id="ARBA00022723"/>
    </source>
</evidence>
<keyword evidence="5" id="KW-0812">Transmembrane</keyword>
<accession>A0AAP0LXF3</accession>
<evidence type="ECO:0000259" key="19">
    <source>
        <dbReference type="PROSITE" id="PS51017"/>
    </source>
</evidence>
<keyword evidence="11" id="KW-1133">Transmembrane helix</keyword>
<dbReference type="InterPro" id="IPR001611">
    <property type="entry name" value="Leu-rich_rpt"/>
</dbReference>
<dbReference type="PANTHER" id="PTHR31717">
    <property type="entry name" value="ZINC FINGER PROTEIN CONSTANS-LIKE 10"/>
    <property type="match status" value="1"/>
</dbReference>
<dbReference type="PANTHER" id="PTHR31717:SF45">
    <property type="entry name" value="ZINC FINGER PROTEIN CONSTANS-LIKE 14-RELATED"/>
    <property type="match status" value="1"/>
</dbReference>
<keyword evidence="21" id="KW-1185">Reference proteome</keyword>
<keyword evidence="7" id="KW-0732">Signal</keyword>
<keyword evidence="8" id="KW-0677">Repeat</keyword>
<dbReference type="Pfam" id="PF08263">
    <property type="entry name" value="LRRNT_2"/>
    <property type="match status" value="1"/>
</dbReference>
<dbReference type="FunFam" id="3.80.10.10:FF:000129">
    <property type="entry name" value="Leucine-rich repeat receptor-like kinase"/>
    <property type="match status" value="1"/>
</dbReference>
<keyword evidence="13" id="KW-0675">Receptor</keyword>
<keyword evidence="6" id="KW-0479">Metal-binding</keyword>
<evidence type="ECO:0000256" key="16">
    <source>
        <dbReference type="PROSITE-ProRule" id="PRU00357"/>
    </source>
</evidence>
<keyword evidence="10" id="KW-0862">Zinc</keyword>
<feature type="compositionally biased region" description="Polar residues" evidence="17">
    <location>
        <begin position="371"/>
        <end position="385"/>
    </location>
</feature>
<dbReference type="GO" id="GO:0005634">
    <property type="term" value="C:nucleus"/>
    <property type="evidence" value="ECO:0007669"/>
    <property type="project" value="UniProtKB-SubCell"/>
</dbReference>
<evidence type="ECO:0000256" key="11">
    <source>
        <dbReference type="ARBA" id="ARBA00022989"/>
    </source>
</evidence>